<dbReference type="AlphaFoldDB" id="A0A7U8C418"/>
<evidence type="ECO:0000256" key="1">
    <source>
        <dbReference type="SAM" id="Phobius"/>
    </source>
</evidence>
<evidence type="ECO:0000313" key="2">
    <source>
        <dbReference type="EMBL" id="EAR60391.1"/>
    </source>
</evidence>
<dbReference type="EMBL" id="AAOW01000018">
    <property type="protein sequence ID" value="EAR60391.1"/>
    <property type="molecule type" value="Genomic_DNA"/>
</dbReference>
<keyword evidence="3" id="KW-1185">Reference proteome</keyword>
<sequence>MSGIHWIVIAFVVIAGLGFWSWQQSAKQLKKLQASGFIISTDLKGNPKLLLDEENRLLALVGPTSYRVYELQQVRNLEYKYDSNAQVEMNHRIEISLQNTTTDQETVVYEDEWIAQDKFKLLQSKLR</sequence>
<keyword evidence="2" id="KW-0456">Lyase</keyword>
<gene>
    <name evidence="2" type="ORF">MED92_00964</name>
</gene>
<protein>
    <submittedName>
        <fullName evidence="2">Phosphoenolpyruvate carboxylase</fullName>
        <ecNumber evidence="2">4.1.1.31</ecNumber>
    </submittedName>
</protein>
<keyword evidence="1" id="KW-0812">Transmembrane</keyword>
<feature type="transmembrane region" description="Helical" evidence="1">
    <location>
        <begin position="6"/>
        <end position="22"/>
    </location>
</feature>
<accession>A0A7U8C418</accession>
<keyword evidence="2" id="KW-0670">Pyruvate</keyword>
<keyword evidence="1" id="KW-0472">Membrane</keyword>
<comment type="caution">
    <text evidence="2">The sequence shown here is derived from an EMBL/GenBank/DDBJ whole genome shotgun (WGS) entry which is preliminary data.</text>
</comment>
<keyword evidence="1" id="KW-1133">Transmembrane helix</keyword>
<dbReference type="OrthoDB" id="6119943at2"/>
<evidence type="ECO:0000313" key="3">
    <source>
        <dbReference type="Proteomes" id="UP000002171"/>
    </source>
</evidence>
<proteinExistence type="predicted"/>
<name>A0A7U8C418_NEPCE</name>
<dbReference type="EC" id="4.1.1.31" evidence="2"/>
<organism evidence="2 3">
    <name type="scientific">Neptuniibacter caesariensis</name>
    <dbReference type="NCBI Taxonomy" id="207954"/>
    <lineage>
        <taxon>Bacteria</taxon>
        <taxon>Pseudomonadati</taxon>
        <taxon>Pseudomonadota</taxon>
        <taxon>Gammaproteobacteria</taxon>
        <taxon>Oceanospirillales</taxon>
        <taxon>Oceanospirillaceae</taxon>
        <taxon>Neptuniibacter</taxon>
    </lineage>
</organism>
<dbReference type="GO" id="GO:0008964">
    <property type="term" value="F:phosphoenolpyruvate carboxylase activity"/>
    <property type="evidence" value="ECO:0007669"/>
    <property type="project" value="UniProtKB-EC"/>
</dbReference>
<dbReference type="Proteomes" id="UP000002171">
    <property type="component" value="Unassembled WGS sequence"/>
</dbReference>
<dbReference type="RefSeq" id="WP_007022232.1">
    <property type="nucleotide sequence ID" value="NZ_CH724127.1"/>
</dbReference>
<reference evidence="2 3" key="1">
    <citation type="submission" date="2006-02" db="EMBL/GenBank/DDBJ databases">
        <authorList>
            <person name="Pinhassi J."/>
            <person name="Pedros-Alio C."/>
            <person name="Ferriera S."/>
            <person name="Johnson J."/>
            <person name="Kravitz S."/>
            <person name="Halpern A."/>
            <person name="Remington K."/>
            <person name="Beeson K."/>
            <person name="Tran B."/>
            <person name="Rogers Y.-H."/>
            <person name="Friedman R."/>
            <person name="Venter J.C."/>
        </authorList>
    </citation>
    <scope>NUCLEOTIDE SEQUENCE [LARGE SCALE GENOMIC DNA]</scope>
    <source>
        <strain evidence="2 3">MED92</strain>
    </source>
</reference>